<gene>
    <name evidence="1" type="ORF">QOZ99_004067</name>
</gene>
<dbReference type="InterPro" id="IPR029063">
    <property type="entry name" value="SAM-dependent_MTases_sf"/>
</dbReference>
<reference evidence="1 2" key="1">
    <citation type="submission" date="2023-07" db="EMBL/GenBank/DDBJ databases">
        <title>Genomic Encyclopedia of Type Strains, Phase IV (KMG-IV): sequencing the most valuable type-strain genomes for metagenomic binning, comparative biology and taxonomic classification.</title>
        <authorList>
            <person name="Goeker M."/>
        </authorList>
    </citation>
    <scope>NUCLEOTIDE SEQUENCE [LARGE SCALE GENOMIC DNA]</scope>
    <source>
        <strain evidence="1 2">DSM 15561</strain>
    </source>
</reference>
<evidence type="ECO:0000313" key="2">
    <source>
        <dbReference type="Proteomes" id="UP001235094"/>
    </source>
</evidence>
<evidence type="ECO:0000313" key="1">
    <source>
        <dbReference type="EMBL" id="MDQ0513149.1"/>
    </source>
</evidence>
<dbReference type="EMBL" id="JAUSVR010000023">
    <property type="protein sequence ID" value="MDQ0513149.1"/>
    <property type="molecule type" value="Genomic_DNA"/>
</dbReference>
<keyword evidence="2" id="KW-1185">Reference proteome</keyword>
<accession>A0ABU0LWT9</accession>
<comment type="caution">
    <text evidence="1">The sequence shown here is derived from an EMBL/GenBank/DDBJ whole genome shotgun (WGS) entry which is preliminary data.</text>
</comment>
<sequence>MSGSETNMRAAKHDFSPTYDQPWPQAYYLAHLALDYMICDRAKPVFETIITRLRRQRPDRPLKIVDIGASYGLNAALLSAPLTLDDLYAAYTLADGPLASQSLEDHEAFFTHHKLREDLEIVGLDPSRQALRYARDVGLIGAAVTANLETEELSPADREALRDTDLIISTGCVGYATVRTFKRVYEATAASRPWVASFAMHPFGYGDIAAMLAGFGLVTTECPHLRQRQRRFSTAHERASILALMAEQGMDDRLERTTGYIYAAFHLSTPREDGA</sequence>
<organism evidence="1 2">
    <name type="scientific">Ancylobacter amanitiformis</name>
    <dbReference type="NCBI Taxonomy" id="217069"/>
    <lineage>
        <taxon>Bacteria</taxon>
        <taxon>Pseudomonadati</taxon>
        <taxon>Pseudomonadota</taxon>
        <taxon>Alphaproteobacteria</taxon>
        <taxon>Hyphomicrobiales</taxon>
        <taxon>Xanthobacteraceae</taxon>
        <taxon>Ancylobacter</taxon>
    </lineage>
</organism>
<proteinExistence type="predicted"/>
<dbReference type="RefSeq" id="WP_306891791.1">
    <property type="nucleotide sequence ID" value="NZ_JAUSVR010000023.1"/>
</dbReference>
<evidence type="ECO:0008006" key="3">
    <source>
        <dbReference type="Google" id="ProtNLM"/>
    </source>
</evidence>
<protein>
    <recommendedName>
        <fullName evidence="3">Methyltransferase type 12</fullName>
    </recommendedName>
</protein>
<dbReference type="Proteomes" id="UP001235094">
    <property type="component" value="Unassembled WGS sequence"/>
</dbReference>
<dbReference type="SUPFAM" id="SSF53335">
    <property type="entry name" value="S-adenosyl-L-methionine-dependent methyltransferases"/>
    <property type="match status" value="1"/>
</dbReference>
<name>A0ABU0LWT9_9HYPH</name>